<dbReference type="HOGENOM" id="CLU_045011_9_5_10"/>
<dbReference type="PRINTS" id="PR00413">
    <property type="entry name" value="HADHALOGNASE"/>
</dbReference>
<organism evidence="1 2">
    <name type="scientific">Niabella soli DSM 19437</name>
    <dbReference type="NCBI Taxonomy" id="929713"/>
    <lineage>
        <taxon>Bacteria</taxon>
        <taxon>Pseudomonadati</taxon>
        <taxon>Bacteroidota</taxon>
        <taxon>Chitinophagia</taxon>
        <taxon>Chitinophagales</taxon>
        <taxon>Chitinophagaceae</taxon>
        <taxon>Niabella</taxon>
    </lineage>
</organism>
<dbReference type="Gene3D" id="3.40.50.1000">
    <property type="entry name" value="HAD superfamily/HAD-like"/>
    <property type="match status" value="1"/>
</dbReference>
<gene>
    <name evidence="1" type="ORF">NIASO_14090</name>
</gene>
<accession>W0F3A2</accession>
<dbReference type="eggNOG" id="COG1011">
    <property type="taxonomic scope" value="Bacteria"/>
</dbReference>
<dbReference type="KEGG" id="nso:NIASO_14090"/>
<dbReference type="SFLD" id="SFLDS00003">
    <property type="entry name" value="Haloacid_Dehalogenase"/>
    <property type="match status" value="1"/>
</dbReference>
<dbReference type="Proteomes" id="UP000003586">
    <property type="component" value="Chromosome"/>
</dbReference>
<keyword evidence="1" id="KW-0378">Hydrolase</keyword>
<protein>
    <submittedName>
        <fullName evidence="1">Hydrolase</fullName>
    </submittedName>
</protein>
<dbReference type="PANTHER" id="PTHR43611">
    <property type="entry name" value="ALPHA-D-GLUCOSE 1-PHOSPHATE PHOSPHATASE"/>
    <property type="match status" value="1"/>
</dbReference>
<dbReference type="PANTHER" id="PTHR43611:SF3">
    <property type="entry name" value="FLAVIN MONONUCLEOTIDE HYDROLASE 1, CHLOROPLATIC"/>
    <property type="match status" value="1"/>
</dbReference>
<dbReference type="InterPro" id="IPR036412">
    <property type="entry name" value="HAD-like_sf"/>
</dbReference>
<dbReference type="CDD" id="cd02603">
    <property type="entry name" value="HAD_sEH-N_like"/>
    <property type="match status" value="1"/>
</dbReference>
<sequence>MKNVIFDFGGVLLNLDFNRTFRAFEDLGFADFEKQFSQYTADPLFRKIEKGLITPGEFYDGLRMLLKKNIPDNDLEFAWNAMLLDYRKHSLDFLVPLAKKHRLFLLSNTNKIHYDHFSETLREETGYPSLESFFTKTWLSHEIHLRKPDKETYEFVLNDAGIAANETLFIDDSYTNFPAAKELGIQTHLLLPEERIEHLEILQ</sequence>
<reference evidence="1 2" key="1">
    <citation type="submission" date="2013-12" db="EMBL/GenBank/DDBJ databases">
        <authorList>
            <consortium name="DOE Joint Genome Institute"/>
            <person name="Eisen J."/>
            <person name="Huntemann M."/>
            <person name="Han J."/>
            <person name="Chen A."/>
            <person name="Kyrpides N."/>
            <person name="Mavromatis K."/>
            <person name="Markowitz V."/>
            <person name="Palaniappan K."/>
            <person name="Ivanova N."/>
            <person name="Schaumberg A."/>
            <person name="Pati A."/>
            <person name="Liolios K."/>
            <person name="Nordberg H.P."/>
            <person name="Cantor M.N."/>
            <person name="Hua S.X."/>
            <person name="Woyke T."/>
        </authorList>
    </citation>
    <scope>NUCLEOTIDE SEQUENCE [LARGE SCALE GENOMIC DNA]</scope>
    <source>
        <strain evidence="2">DSM 19437</strain>
    </source>
</reference>
<dbReference type="Pfam" id="PF00702">
    <property type="entry name" value="Hydrolase"/>
    <property type="match status" value="1"/>
</dbReference>
<dbReference type="Gene3D" id="1.10.150.240">
    <property type="entry name" value="Putative phosphatase, domain 2"/>
    <property type="match status" value="1"/>
</dbReference>
<dbReference type="NCBIfam" id="TIGR01509">
    <property type="entry name" value="HAD-SF-IA-v3"/>
    <property type="match status" value="1"/>
</dbReference>
<proteinExistence type="predicted"/>
<dbReference type="InterPro" id="IPR006439">
    <property type="entry name" value="HAD-SF_hydro_IA"/>
</dbReference>
<dbReference type="STRING" id="929713.NIASO_14090"/>
<dbReference type="SUPFAM" id="SSF56784">
    <property type="entry name" value="HAD-like"/>
    <property type="match status" value="1"/>
</dbReference>
<evidence type="ECO:0000313" key="1">
    <source>
        <dbReference type="EMBL" id="AHF15979.1"/>
    </source>
</evidence>
<dbReference type="InterPro" id="IPR023214">
    <property type="entry name" value="HAD_sf"/>
</dbReference>
<evidence type="ECO:0000313" key="2">
    <source>
        <dbReference type="Proteomes" id="UP000003586"/>
    </source>
</evidence>
<dbReference type="SFLD" id="SFLDG01129">
    <property type="entry name" value="C1.5:_HAD__Beta-PGM__Phosphata"/>
    <property type="match status" value="1"/>
</dbReference>
<dbReference type="AlphaFoldDB" id="W0F3A2"/>
<keyword evidence="2" id="KW-1185">Reference proteome</keyword>
<dbReference type="GO" id="GO:0016787">
    <property type="term" value="F:hydrolase activity"/>
    <property type="evidence" value="ECO:0007669"/>
    <property type="project" value="UniProtKB-KW"/>
</dbReference>
<dbReference type="InterPro" id="IPR023198">
    <property type="entry name" value="PGP-like_dom2"/>
</dbReference>
<dbReference type="EMBL" id="CP007035">
    <property type="protein sequence ID" value="AHF15979.1"/>
    <property type="molecule type" value="Genomic_DNA"/>
</dbReference>
<name>W0F3A2_9BACT</name>